<protein>
    <submittedName>
        <fullName evidence="1">Uncharacterized protein</fullName>
    </submittedName>
</protein>
<dbReference type="AlphaFoldDB" id="A0A9D4BH03"/>
<keyword evidence="2" id="KW-1185">Reference proteome</keyword>
<dbReference type="Proteomes" id="UP000828390">
    <property type="component" value="Unassembled WGS sequence"/>
</dbReference>
<comment type="caution">
    <text evidence="1">The sequence shown here is derived from an EMBL/GenBank/DDBJ whole genome shotgun (WGS) entry which is preliminary data.</text>
</comment>
<organism evidence="1 2">
    <name type="scientific">Dreissena polymorpha</name>
    <name type="common">Zebra mussel</name>
    <name type="synonym">Mytilus polymorpha</name>
    <dbReference type="NCBI Taxonomy" id="45954"/>
    <lineage>
        <taxon>Eukaryota</taxon>
        <taxon>Metazoa</taxon>
        <taxon>Spiralia</taxon>
        <taxon>Lophotrochozoa</taxon>
        <taxon>Mollusca</taxon>
        <taxon>Bivalvia</taxon>
        <taxon>Autobranchia</taxon>
        <taxon>Heteroconchia</taxon>
        <taxon>Euheterodonta</taxon>
        <taxon>Imparidentia</taxon>
        <taxon>Neoheterodontei</taxon>
        <taxon>Myida</taxon>
        <taxon>Dreissenoidea</taxon>
        <taxon>Dreissenidae</taxon>
        <taxon>Dreissena</taxon>
    </lineage>
</organism>
<evidence type="ECO:0000313" key="2">
    <source>
        <dbReference type="Proteomes" id="UP000828390"/>
    </source>
</evidence>
<name>A0A9D4BH03_DREPO</name>
<evidence type="ECO:0000313" key="1">
    <source>
        <dbReference type="EMBL" id="KAH3693213.1"/>
    </source>
</evidence>
<accession>A0A9D4BH03</accession>
<reference evidence="1" key="1">
    <citation type="journal article" date="2019" name="bioRxiv">
        <title>The Genome of the Zebra Mussel, Dreissena polymorpha: A Resource for Invasive Species Research.</title>
        <authorList>
            <person name="McCartney M.A."/>
            <person name="Auch B."/>
            <person name="Kono T."/>
            <person name="Mallez S."/>
            <person name="Zhang Y."/>
            <person name="Obille A."/>
            <person name="Becker A."/>
            <person name="Abrahante J.E."/>
            <person name="Garbe J."/>
            <person name="Badalamenti J.P."/>
            <person name="Herman A."/>
            <person name="Mangelson H."/>
            <person name="Liachko I."/>
            <person name="Sullivan S."/>
            <person name="Sone E.D."/>
            <person name="Koren S."/>
            <person name="Silverstein K.A.T."/>
            <person name="Beckman K.B."/>
            <person name="Gohl D.M."/>
        </authorList>
    </citation>
    <scope>NUCLEOTIDE SEQUENCE</scope>
    <source>
        <strain evidence="1">Duluth1</strain>
        <tissue evidence="1">Whole animal</tissue>
    </source>
</reference>
<proteinExistence type="predicted"/>
<sequence length="79" mass="9273">MVCRYKGHGAGRSCGTVILRFSKIRQCVICHPEPLLCFRRMELEMLQLECSNRIELCVYENGAWGYSDYMLLEILRRVN</sequence>
<dbReference type="EMBL" id="JAIWYP010000017">
    <property type="protein sequence ID" value="KAH3693213.1"/>
    <property type="molecule type" value="Genomic_DNA"/>
</dbReference>
<gene>
    <name evidence="1" type="ORF">DPMN_192615</name>
</gene>
<reference evidence="1" key="2">
    <citation type="submission" date="2020-11" db="EMBL/GenBank/DDBJ databases">
        <authorList>
            <person name="McCartney M.A."/>
            <person name="Auch B."/>
            <person name="Kono T."/>
            <person name="Mallez S."/>
            <person name="Becker A."/>
            <person name="Gohl D.M."/>
            <person name="Silverstein K.A.T."/>
            <person name="Koren S."/>
            <person name="Bechman K.B."/>
            <person name="Herman A."/>
            <person name="Abrahante J.E."/>
            <person name="Garbe J."/>
        </authorList>
    </citation>
    <scope>NUCLEOTIDE SEQUENCE</scope>
    <source>
        <strain evidence="1">Duluth1</strain>
        <tissue evidence="1">Whole animal</tissue>
    </source>
</reference>